<evidence type="ECO:0000259" key="3">
    <source>
        <dbReference type="PROSITE" id="PS50089"/>
    </source>
</evidence>
<evidence type="ECO:0000259" key="4">
    <source>
        <dbReference type="PROSITE" id="PS50966"/>
    </source>
</evidence>
<dbReference type="OrthoDB" id="2122982at2759"/>
<evidence type="ECO:0000256" key="1">
    <source>
        <dbReference type="PROSITE-ProRule" id="PRU00175"/>
    </source>
</evidence>
<protein>
    <recommendedName>
        <fullName evidence="7">RING-type domain-containing protein</fullName>
    </recommendedName>
</protein>
<proteinExistence type="predicted"/>
<keyword evidence="6" id="KW-1185">Reference proteome</keyword>
<dbReference type="PROSITE" id="PS50966">
    <property type="entry name" value="ZF_SWIM"/>
    <property type="match status" value="1"/>
</dbReference>
<dbReference type="Pfam" id="PF13639">
    <property type="entry name" value="zf-RING_2"/>
    <property type="match status" value="1"/>
</dbReference>
<feature type="domain" description="SWIM-type" evidence="4">
    <location>
        <begin position="128"/>
        <end position="160"/>
    </location>
</feature>
<name>A0A9P4Q544_9PEZI</name>
<dbReference type="CDD" id="cd16494">
    <property type="entry name" value="RING-CH-C4HC3_ZSWM2"/>
    <property type="match status" value="1"/>
</dbReference>
<dbReference type="GO" id="GO:0008270">
    <property type="term" value="F:zinc ion binding"/>
    <property type="evidence" value="ECO:0007669"/>
    <property type="project" value="UniProtKB-KW"/>
</dbReference>
<reference evidence="5" key="1">
    <citation type="journal article" date="2020" name="Stud. Mycol.">
        <title>101 Dothideomycetes genomes: a test case for predicting lifestyles and emergence of pathogens.</title>
        <authorList>
            <person name="Haridas S."/>
            <person name="Albert R."/>
            <person name="Binder M."/>
            <person name="Bloem J."/>
            <person name="Labutti K."/>
            <person name="Salamov A."/>
            <person name="Andreopoulos B."/>
            <person name="Baker S."/>
            <person name="Barry K."/>
            <person name="Bills G."/>
            <person name="Bluhm B."/>
            <person name="Cannon C."/>
            <person name="Castanera R."/>
            <person name="Culley D."/>
            <person name="Daum C."/>
            <person name="Ezra D."/>
            <person name="Gonzalez J."/>
            <person name="Henrissat B."/>
            <person name="Kuo A."/>
            <person name="Liang C."/>
            <person name="Lipzen A."/>
            <person name="Lutzoni F."/>
            <person name="Magnuson J."/>
            <person name="Mondo S."/>
            <person name="Nolan M."/>
            <person name="Ohm R."/>
            <person name="Pangilinan J."/>
            <person name="Park H.-J."/>
            <person name="Ramirez L."/>
            <person name="Alfaro M."/>
            <person name="Sun H."/>
            <person name="Tritt A."/>
            <person name="Yoshinaga Y."/>
            <person name="Zwiers L.-H."/>
            <person name="Turgeon B."/>
            <person name="Goodwin S."/>
            <person name="Spatafora J."/>
            <person name="Crous P."/>
            <person name="Grigoriev I."/>
        </authorList>
    </citation>
    <scope>NUCLEOTIDE SEQUENCE</scope>
    <source>
        <strain evidence="5">CBS 116435</strain>
    </source>
</reference>
<evidence type="ECO:0000313" key="5">
    <source>
        <dbReference type="EMBL" id="KAF2718611.1"/>
    </source>
</evidence>
<dbReference type="AlphaFoldDB" id="A0A9P4Q544"/>
<evidence type="ECO:0008006" key="7">
    <source>
        <dbReference type="Google" id="ProtNLM"/>
    </source>
</evidence>
<feature type="region of interest" description="Disordered" evidence="2">
    <location>
        <begin position="1"/>
        <end position="85"/>
    </location>
</feature>
<keyword evidence="1" id="KW-0862">Zinc</keyword>
<dbReference type="Gene3D" id="3.30.40.10">
    <property type="entry name" value="Zinc/RING finger domain, C3HC4 (zinc finger)"/>
    <property type="match status" value="1"/>
</dbReference>
<accession>A0A9P4Q544</accession>
<keyword evidence="1" id="KW-0479">Metal-binding</keyword>
<dbReference type="InterPro" id="IPR013083">
    <property type="entry name" value="Znf_RING/FYVE/PHD"/>
</dbReference>
<evidence type="ECO:0000256" key="2">
    <source>
        <dbReference type="SAM" id="MobiDB-lite"/>
    </source>
</evidence>
<dbReference type="GO" id="GO:0061630">
    <property type="term" value="F:ubiquitin protein ligase activity"/>
    <property type="evidence" value="ECO:0007669"/>
    <property type="project" value="InterPro"/>
</dbReference>
<dbReference type="PANTHER" id="PTHR21540">
    <property type="entry name" value="RING FINGER AND SWIM DOMAIN-CONTAINING PROTEIN 2"/>
    <property type="match status" value="1"/>
</dbReference>
<feature type="compositionally biased region" description="Polar residues" evidence="2">
    <location>
        <begin position="61"/>
        <end position="70"/>
    </location>
</feature>
<dbReference type="InterPro" id="IPR001841">
    <property type="entry name" value="Znf_RING"/>
</dbReference>
<organism evidence="5 6">
    <name type="scientific">Polychaeton citri CBS 116435</name>
    <dbReference type="NCBI Taxonomy" id="1314669"/>
    <lineage>
        <taxon>Eukaryota</taxon>
        <taxon>Fungi</taxon>
        <taxon>Dikarya</taxon>
        <taxon>Ascomycota</taxon>
        <taxon>Pezizomycotina</taxon>
        <taxon>Dothideomycetes</taxon>
        <taxon>Dothideomycetidae</taxon>
        <taxon>Capnodiales</taxon>
        <taxon>Capnodiaceae</taxon>
        <taxon>Polychaeton</taxon>
    </lineage>
</organism>
<feature type="domain" description="RING-type" evidence="3">
    <location>
        <begin position="209"/>
        <end position="258"/>
    </location>
</feature>
<dbReference type="InterPro" id="IPR007527">
    <property type="entry name" value="Znf_SWIM"/>
</dbReference>
<dbReference type="InterPro" id="IPR039903">
    <property type="entry name" value="Zswim2"/>
</dbReference>
<sequence length="320" mass="35830">MGVAGDSEPSPGVRSRSRKRKATVEGCEVIDLTEDTSPKRHRPSPYNDEFVVSPKRKGKSSQKNPPSTSPVERRQRRYRPHAPTSYLHVRDRALTQRMFVVDRERDNKSNPDHPVETISLAGSIGNIYTIVVDKVPSCDCPHARKGNQCKHIAYVMTRVLRAPSDLEYQLAFISSELRDIFASSPPLPSETVQQSGERDGKRKPLEGECPICCVDFEPQSPEAIVYCQAACGNNIHKACFEQWAATKKGSGITCPFCRALWQSDNATLKTFAKSGARNEDGYVNIAKQLGISGRRDYSSYHPFWVSRQIRRGNFAWDGEG</sequence>
<comment type="caution">
    <text evidence="5">The sequence shown here is derived from an EMBL/GenBank/DDBJ whole genome shotgun (WGS) entry which is preliminary data.</text>
</comment>
<evidence type="ECO:0000313" key="6">
    <source>
        <dbReference type="Proteomes" id="UP000799441"/>
    </source>
</evidence>
<gene>
    <name evidence="5" type="ORF">K431DRAFT_322306</name>
</gene>
<dbReference type="SUPFAM" id="SSF57850">
    <property type="entry name" value="RING/U-box"/>
    <property type="match status" value="1"/>
</dbReference>
<dbReference type="PANTHER" id="PTHR21540:SF0">
    <property type="entry name" value="PHD FAMILY PROTEIN"/>
    <property type="match status" value="1"/>
</dbReference>
<dbReference type="EMBL" id="MU003822">
    <property type="protein sequence ID" value="KAF2718611.1"/>
    <property type="molecule type" value="Genomic_DNA"/>
</dbReference>
<keyword evidence="1" id="KW-0863">Zinc-finger</keyword>
<dbReference type="PROSITE" id="PS50089">
    <property type="entry name" value="ZF_RING_2"/>
    <property type="match status" value="1"/>
</dbReference>
<dbReference type="Proteomes" id="UP000799441">
    <property type="component" value="Unassembled WGS sequence"/>
</dbReference>